<organism evidence="1 2">
    <name type="scientific">Aliarcobacter skirrowii</name>
    <dbReference type="NCBI Taxonomy" id="28200"/>
    <lineage>
        <taxon>Bacteria</taxon>
        <taxon>Pseudomonadati</taxon>
        <taxon>Campylobacterota</taxon>
        <taxon>Epsilonproteobacteria</taxon>
        <taxon>Campylobacterales</taxon>
        <taxon>Arcobacteraceae</taxon>
        <taxon>Aliarcobacter</taxon>
    </lineage>
</organism>
<sequence>MTFDKAYCEELKANITAYKARREYFSQNNENLRFKFYCPDENCNVELTGVNIYTLGKTKNRPHFRTKINSKHTDNCSIVVENEDNINKKGEGLKSQGHKFSNFPEEFILNRPKKEVESKGPKEIDFDDEFDIEPRIRNLNSTNSIENKPHRTSYLENVVDSFESMNDDEKKDRCIVLNGERKSYKNTFKNIKYCEDGTNFIFYGDIKPVKKYGDNFAIQFKDNVWFNGKFHSISIYITSKLINEYRLCRLFENTINTLAELKNKFESAKCYFVGAYPMVKTLQKNGSEYDVLEVIITNLDHLVIKFTE</sequence>
<name>A0AAW9DDB7_9BACT</name>
<dbReference type="AlphaFoldDB" id="A0AAW9DDB7"/>
<accession>A0AAW9DDB7</accession>
<dbReference type="RefSeq" id="WP_319048407.1">
    <property type="nucleotide sequence ID" value="NZ_JAUQUR010000007.1"/>
</dbReference>
<gene>
    <name evidence="1" type="ORF">Q6A80_09130</name>
</gene>
<comment type="caution">
    <text evidence="1">The sequence shown here is derived from an EMBL/GenBank/DDBJ whole genome shotgun (WGS) entry which is preliminary data.</text>
</comment>
<dbReference type="EMBL" id="JAUQUR010000007">
    <property type="protein sequence ID" value="MDX4069881.1"/>
    <property type="molecule type" value="Genomic_DNA"/>
</dbReference>
<evidence type="ECO:0000313" key="1">
    <source>
        <dbReference type="EMBL" id="MDX4069881.1"/>
    </source>
</evidence>
<reference evidence="1" key="2">
    <citation type="submission" date="2023-07" db="EMBL/GenBank/DDBJ databases">
        <authorList>
            <person name="Zhang M."/>
            <person name="Zhou G."/>
        </authorList>
    </citation>
    <scope>NUCLEOTIDE SEQUENCE</scope>
    <source>
        <strain evidence="1">BJSY19SF1-2</strain>
    </source>
</reference>
<evidence type="ECO:0000313" key="2">
    <source>
        <dbReference type="Proteomes" id="UP001283691"/>
    </source>
</evidence>
<protein>
    <submittedName>
        <fullName evidence="1">Uncharacterized protein</fullName>
    </submittedName>
</protein>
<dbReference type="Proteomes" id="UP001283691">
    <property type="component" value="Unassembled WGS sequence"/>
</dbReference>
<reference evidence="1" key="1">
    <citation type="journal article" date="2023" name="Front. Microbiol.">
        <title>Genomic diversity and taxonomic marker for Arcobacter species.</title>
        <authorList>
            <person name="Zhou G."/>
            <person name="Gu Y."/>
            <person name="Wang H."/>
            <person name="Chen X."/>
            <person name="Zhang X."/>
            <person name="Shao Z."/>
            <person name="Yan X."/>
            <person name="Zhang J."/>
            <person name="Zhang M."/>
        </authorList>
    </citation>
    <scope>NUCLEOTIDE SEQUENCE</scope>
    <source>
        <strain evidence="1">BJSY19SF1-2</strain>
    </source>
</reference>
<proteinExistence type="predicted"/>